<evidence type="ECO:0000256" key="4">
    <source>
        <dbReference type="ARBA" id="ARBA00022676"/>
    </source>
</evidence>
<comment type="pathway">
    <text evidence="2">Protein modification; protein glycosylation.</text>
</comment>
<evidence type="ECO:0000256" key="3">
    <source>
        <dbReference type="ARBA" id="ARBA00010271"/>
    </source>
</evidence>
<dbReference type="PANTHER" id="PTHR48261:SF3">
    <property type="entry name" value="EXOSTOSIN GLYCOSYLTRANSFERASE 1"/>
    <property type="match status" value="1"/>
</dbReference>
<comment type="similarity">
    <text evidence="3">Belongs to the glycosyltransferase 47 family.</text>
</comment>
<keyword evidence="4" id="KW-0328">Glycosyltransferase</keyword>
<dbReference type="InterPro" id="IPR015338">
    <property type="entry name" value="GT64_dom"/>
</dbReference>
<dbReference type="SUPFAM" id="SSF53448">
    <property type="entry name" value="Nucleotide-diphospho-sugar transferases"/>
    <property type="match status" value="1"/>
</dbReference>
<proteinExistence type="inferred from homology"/>
<keyword evidence="6" id="KW-0812">Transmembrane</keyword>
<dbReference type="Pfam" id="PF03016">
    <property type="entry name" value="Exostosin_GT47"/>
    <property type="match status" value="1"/>
</dbReference>
<reference evidence="16 17" key="1">
    <citation type="submission" date="2022-01" db="EMBL/GenBank/DDBJ databases">
        <title>A high-quality chromosome-level genome assembly of rohu carp, Labeo rohita.</title>
        <authorList>
            <person name="Arick M.A. II"/>
            <person name="Hsu C.-Y."/>
            <person name="Magbanua Z."/>
            <person name="Pechanova O."/>
            <person name="Grover C."/>
            <person name="Miller E."/>
            <person name="Thrash A."/>
            <person name="Ezzel L."/>
            <person name="Alam S."/>
            <person name="Benzie J."/>
            <person name="Hamilton M."/>
            <person name="Karsi A."/>
            <person name="Lawrence M.L."/>
            <person name="Peterson D.G."/>
        </authorList>
    </citation>
    <scope>NUCLEOTIDE SEQUENCE [LARGE SCALE GENOMIC DNA]</scope>
    <source>
        <strain evidence="17">BAU-BD-2019</strain>
        <tissue evidence="16">Blood</tissue>
    </source>
</reference>
<protein>
    <submittedName>
        <fullName evidence="16">Exostosin-1a</fullName>
    </submittedName>
</protein>
<comment type="caution">
    <text evidence="16">The sequence shown here is derived from an EMBL/GenBank/DDBJ whole genome shotgun (WGS) entry which is preliminary data.</text>
</comment>
<sequence length="706" mass="80493">MKSFECIIPSYFQISLIRLPTEPKGHLRLLPHPTTPADFEPQTLPFISNPESIRAEARAVSVSLSAGVMACSFICAEEQRYDYKEMLHNSTFCLVPRGRRLGSFRFLEALQLAGAVLVCMYFSRLKGWLMTLQGLVHNSGMRGGQRAACVPVMLSNGWELPFSEIIDWRTAAVIGDERLLLQIPSTVRSIHQDRILSLRQQTQFLWEAYFSSVEKIVLTTLEIIQDRVLQHNARSTLMWNRLPGGLFTLPQYSSYLGDFPFFYAVLGVKPQQKFTAVIHAVTPLVSQSQPIFKLLVAVAKSQYCAQIIVLWNCDKPLPAKHRWPATSVPVIVIEGESKVMSSRFLPYENIKTDAVLSLDEDTVLSTTEVDFAFTVWQSFPERIVGYPARSHFWDSNKERWGYTSKWTNDYSMVLTGAAFYHRYYNYLYTHYLPGSLKSMVDQLSNCEDILMNFLVSAVTKMPPIKVTQKKQYKETMMGQTSRASRWADPDHFAQRQTCMNKFASWFGTMPLVHSQMRLDPVLFKDQVSILRKKDGKWHPNPPRTLKNQINRDKNGGTETLREGAHRDWGRVLCSSHNTKTRQRWQLSVFHTPSCNALPMTTVTMATLPKPGSHTHIHMQSEYRLPHTGLTSGSDLSMLDVRYAWLEESPAIQPCIFIQFAFGKRYAPLEDAGRRPVEKSSVRNTAHNVTVPELSDGPYLGVQRGFV</sequence>
<keyword evidence="12" id="KW-0325">Glycoprotein</keyword>
<dbReference type="InterPro" id="IPR029044">
    <property type="entry name" value="Nucleotide-diphossugar_trans"/>
</dbReference>
<keyword evidence="17" id="KW-1185">Reference proteome</keyword>
<feature type="region of interest" description="Disordered" evidence="13">
    <location>
        <begin position="533"/>
        <end position="555"/>
    </location>
</feature>
<dbReference type="EMBL" id="JACTAM010000016">
    <property type="protein sequence ID" value="KAI2654895.1"/>
    <property type="molecule type" value="Genomic_DNA"/>
</dbReference>
<evidence type="ECO:0000256" key="7">
    <source>
        <dbReference type="ARBA" id="ARBA00022824"/>
    </source>
</evidence>
<keyword evidence="8" id="KW-0735">Signal-anchor</keyword>
<evidence type="ECO:0000259" key="15">
    <source>
        <dbReference type="Pfam" id="PF09258"/>
    </source>
</evidence>
<keyword evidence="10" id="KW-0472">Membrane</keyword>
<evidence type="ECO:0000256" key="1">
    <source>
        <dbReference type="ARBA" id="ARBA00004648"/>
    </source>
</evidence>
<evidence type="ECO:0000256" key="11">
    <source>
        <dbReference type="ARBA" id="ARBA00023157"/>
    </source>
</evidence>
<dbReference type="InterPro" id="IPR040911">
    <property type="entry name" value="Exostosin_GT47"/>
</dbReference>
<keyword evidence="5" id="KW-0808">Transferase</keyword>
<evidence type="ECO:0000256" key="5">
    <source>
        <dbReference type="ARBA" id="ARBA00022679"/>
    </source>
</evidence>
<gene>
    <name evidence="16" type="ORF">H4Q32_017178</name>
</gene>
<evidence type="ECO:0000256" key="8">
    <source>
        <dbReference type="ARBA" id="ARBA00022968"/>
    </source>
</evidence>
<evidence type="ECO:0000259" key="14">
    <source>
        <dbReference type="Pfam" id="PF03016"/>
    </source>
</evidence>
<feature type="domain" description="Exostosin GT47" evidence="14">
    <location>
        <begin position="146"/>
        <end position="190"/>
    </location>
</feature>
<dbReference type="PANTHER" id="PTHR48261">
    <property type="entry name" value="ACETYLGLUCOSAMINYLTRANSFERASE"/>
    <property type="match status" value="1"/>
</dbReference>
<evidence type="ECO:0000256" key="10">
    <source>
        <dbReference type="ARBA" id="ARBA00023136"/>
    </source>
</evidence>
<feature type="domain" description="Glycosyl transferase 64" evidence="15">
    <location>
        <begin position="274"/>
        <end position="523"/>
    </location>
</feature>
<evidence type="ECO:0000256" key="9">
    <source>
        <dbReference type="ARBA" id="ARBA00022989"/>
    </source>
</evidence>
<dbReference type="InterPro" id="IPR004263">
    <property type="entry name" value="Exostosin"/>
</dbReference>
<evidence type="ECO:0000256" key="2">
    <source>
        <dbReference type="ARBA" id="ARBA00004922"/>
    </source>
</evidence>
<evidence type="ECO:0000256" key="13">
    <source>
        <dbReference type="SAM" id="MobiDB-lite"/>
    </source>
</evidence>
<dbReference type="Proteomes" id="UP000830375">
    <property type="component" value="Unassembled WGS sequence"/>
</dbReference>
<dbReference type="Gene3D" id="3.90.550.10">
    <property type="entry name" value="Spore Coat Polysaccharide Biosynthesis Protein SpsA, Chain A"/>
    <property type="match status" value="1"/>
</dbReference>
<keyword evidence="9" id="KW-1133">Transmembrane helix</keyword>
<keyword evidence="11" id="KW-1015">Disulfide bond</keyword>
<evidence type="ECO:0000313" key="16">
    <source>
        <dbReference type="EMBL" id="KAI2654895.1"/>
    </source>
</evidence>
<evidence type="ECO:0000256" key="6">
    <source>
        <dbReference type="ARBA" id="ARBA00022692"/>
    </source>
</evidence>
<evidence type="ECO:0000256" key="12">
    <source>
        <dbReference type="ARBA" id="ARBA00023180"/>
    </source>
</evidence>
<comment type="subcellular location">
    <subcellularLocation>
        <location evidence="1">Endoplasmic reticulum membrane</location>
        <topology evidence="1">Single-pass type II membrane protein</topology>
    </subcellularLocation>
</comment>
<name>A0ABQ8LW72_LABRO</name>
<dbReference type="Pfam" id="PF09258">
    <property type="entry name" value="Glyco_transf_64"/>
    <property type="match status" value="1"/>
</dbReference>
<evidence type="ECO:0000313" key="17">
    <source>
        <dbReference type="Proteomes" id="UP000830375"/>
    </source>
</evidence>
<organism evidence="16 17">
    <name type="scientific">Labeo rohita</name>
    <name type="common">Indian major carp</name>
    <name type="synonym">Cyprinus rohita</name>
    <dbReference type="NCBI Taxonomy" id="84645"/>
    <lineage>
        <taxon>Eukaryota</taxon>
        <taxon>Metazoa</taxon>
        <taxon>Chordata</taxon>
        <taxon>Craniata</taxon>
        <taxon>Vertebrata</taxon>
        <taxon>Euteleostomi</taxon>
        <taxon>Actinopterygii</taxon>
        <taxon>Neopterygii</taxon>
        <taxon>Teleostei</taxon>
        <taxon>Ostariophysi</taxon>
        <taxon>Cypriniformes</taxon>
        <taxon>Cyprinidae</taxon>
        <taxon>Labeoninae</taxon>
        <taxon>Labeonini</taxon>
        <taxon>Labeo</taxon>
    </lineage>
</organism>
<keyword evidence="7" id="KW-0256">Endoplasmic reticulum</keyword>
<accession>A0ABQ8LW72</accession>